<evidence type="ECO:0000313" key="2">
    <source>
        <dbReference type="Proteomes" id="UP000887159"/>
    </source>
</evidence>
<evidence type="ECO:0000313" key="1">
    <source>
        <dbReference type="EMBL" id="GFY06943.1"/>
    </source>
</evidence>
<comment type="caution">
    <text evidence="1">The sequence shown here is derived from an EMBL/GenBank/DDBJ whole genome shotgun (WGS) entry which is preliminary data.</text>
</comment>
<dbReference type="EMBL" id="BMAU01021265">
    <property type="protein sequence ID" value="GFY06943.1"/>
    <property type="molecule type" value="Genomic_DNA"/>
</dbReference>
<organism evidence="1 2">
    <name type="scientific">Trichonephila clavipes</name>
    <name type="common">Golden silk orbweaver</name>
    <name type="synonym">Nephila clavipes</name>
    <dbReference type="NCBI Taxonomy" id="2585209"/>
    <lineage>
        <taxon>Eukaryota</taxon>
        <taxon>Metazoa</taxon>
        <taxon>Ecdysozoa</taxon>
        <taxon>Arthropoda</taxon>
        <taxon>Chelicerata</taxon>
        <taxon>Arachnida</taxon>
        <taxon>Araneae</taxon>
        <taxon>Araneomorphae</taxon>
        <taxon>Entelegynae</taxon>
        <taxon>Araneoidea</taxon>
        <taxon>Nephilidae</taxon>
        <taxon>Trichonephila</taxon>
    </lineage>
</organism>
<sequence>MTKLAINLCRDPEILDFVKDNGCVSFVFPSKETHLYRGVKSPKEEIWTWKDILMQSFFSSFYVRHELDLEDYVTNVSPERRNVLPFARWEELVEEKISSLPTLLKRKVLDVFRSFCIEIDKWIKYHSQVWENFSKIPRSAPYDFQWNSFGQIDLVGTASALIVNETLDIKDRYILACLYGLMDQMPIGKKVPDEIVQKYSKLAKREVIVQKEFNWTSKGFQINYFMRNSSFTNLISKKKVLFLNTVLSEECLQCDDFLFYMSHMTKEESKDVFKISAFKILLLLLNWPLQGEFLKVAEHLLPYFTEINFFVMLDIIIYQRIMLRRKDFNYIGLLKGFWSLSPSNLKESLKNYPIYEPLMLIINSPVGEIFPSEKLLQSYESGYLTFRCCGVKYLLHSGRKPSHLRACAPKIECELQRPFVSTFVFIKYLER</sequence>
<gene>
    <name evidence="1" type="primary">NCL1_40015</name>
    <name evidence="1" type="ORF">TNCV_4090451</name>
</gene>
<name>A0A8X6S8V1_TRICX</name>
<keyword evidence="2" id="KW-1185">Reference proteome</keyword>
<protein>
    <submittedName>
        <fullName evidence="1">Uncharacterized protein</fullName>
    </submittedName>
</protein>
<reference evidence="1" key="1">
    <citation type="submission" date="2020-08" db="EMBL/GenBank/DDBJ databases">
        <title>Multicomponent nature underlies the extraordinary mechanical properties of spider dragline silk.</title>
        <authorList>
            <person name="Kono N."/>
            <person name="Nakamura H."/>
            <person name="Mori M."/>
            <person name="Yoshida Y."/>
            <person name="Ohtoshi R."/>
            <person name="Malay A.D."/>
            <person name="Moran D.A.P."/>
            <person name="Tomita M."/>
            <person name="Numata K."/>
            <person name="Arakawa K."/>
        </authorList>
    </citation>
    <scope>NUCLEOTIDE SEQUENCE</scope>
</reference>
<accession>A0A8X6S8V1</accession>
<proteinExistence type="predicted"/>
<dbReference type="AlphaFoldDB" id="A0A8X6S8V1"/>
<dbReference type="Proteomes" id="UP000887159">
    <property type="component" value="Unassembled WGS sequence"/>
</dbReference>